<evidence type="ECO:0000256" key="2">
    <source>
        <dbReference type="ARBA" id="ARBA00022692"/>
    </source>
</evidence>
<evidence type="ECO:0000313" key="8">
    <source>
        <dbReference type="Ensembl" id="ENSSAUP00010055144.1"/>
    </source>
</evidence>
<dbReference type="InterPro" id="IPR013057">
    <property type="entry name" value="AA_transpt_TM"/>
</dbReference>
<accession>A0A671XVA8</accession>
<evidence type="ECO:0000256" key="6">
    <source>
        <dbReference type="SAM" id="Phobius"/>
    </source>
</evidence>
<feature type="transmembrane region" description="Helical" evidence="6">
    <location>
        <begin position="52"/>
        <end position="74"/>
    </location>
</feature>
<reference evidence="8" key="1">
    <citation type="submission" date="2021-04" db="EMBL/GenBank/DDBJ databases">
        <authorList>
            <consortium name="Wellcome Sanger Institute Data Sharing"/>
        </authorList>
    </citation>
    <scope>NUCLEOTIDE SEQUENCE [LARGE SCALE GENOMIC DNA]</scope>
</reference>
<dbReference type="Proteomes" id="UP000472265">
    <property type="component" value="Chromosome 7"/>
</dbReference>
<evidence type="ECO:0000256" key="4">
    <source>
        <dbReference type="ARBA" id="ARBA00023136"/>
    </source>
</evidence>
<feature type="transmembrane region" description="Helical" evidence="6">
    <location>
        <begin position="301"/>
        <end position="321"/>
    </location>
</feature>
<evidence type="ECO:0000256" key="5">
    <source>
        <dbReference type="SAM" id="MobiDB-lite"/>
    </source>
</evidence>
<comment type="subcellular location">
    <subcellularLocation>
        <location evidence="1">Membrane</location>
        <topology evidence="1">Multi-pass membrane protein</topology>
    </subcellularLocation>
</comment>
<dbReference type="OMA" id="DIFFEMK"/>
<keyword evidence="3 6" id="KW-1133">Transmembrane helix</keyword>
<evidence type="ECO:0000313" key="9">
    <source>
        <dbReference type="Proteomes" id="UP000472265"/>
    </source>
</evidence>
<keyword evidence="4 6" id="KW-0472">Membrane</keyword>
<feature type="compositionally biased region" description="Polar residues" evidence="5">
    <location>
        <begin position="1"/>
        <end position="10"/>
    </location>
</feature>
<protein>
    <recommendedName>
        <fullName evidence="7">Amino acid transporter transmembrane domain-containing protein</fullName>
    </recommendedName>
</protein>
<dbReference type="GO" id="GO:0089709">
    <property type="term" value="P:L-histidine transmembrane transport"/>
    <property type="evidence" value="ECO:0007669"/>
    <property type="project" value="TreeGrafter"/>
</dbReference>
<dbReference type="Pfam" id="PF01490">
    <property type="entry name" value="Aa_trans"/>
    <property type="match status" value="1"/>
</dbReference>
<sequence>MELQKLSNGNHQHDSAGSVEGGVPPEEEKFLQHKSNGSKRPQFTDFEGKTSFGMSVFNLSNAIMGSGILGLSYAMSNTGIILFLILLTCIACLSCYSVHLLLCSAGVVGIRAYEQLGFRAFGHPGKILAAVIITLHNIGAMSSYLFIVKSELPLVIQAFLGQTSSSDDWFMNGNYLIIIVTVCIILPLTLMKHLGYLGYTSGFSLSCMVFFLSSVIYKRFKIACPLEVFGNYSVNTVVPEDTCTTKFFTINQEVGDKLPQFQTAYTIPILAFAFVCHPEVLPIYTELSNPTKRRMQNIGNVSILGMFIMYFFTAIFGYLTFYELLHTYSKVDPLDTLILCVRLAVLVAVTLTVPVVLFPIRRALLQLLFPGRPFHWLRHIIIAMCLLFAVNLLVILVPNIRDIFGITGATTAPSLIFILPGLFYIRIIPTNQEPMTSRPKIQAACFTALGFIFMTMSLTFIGIDWVSGEKRNLGGH</sequence>
<proteinExistence type="predicted"/>
<feature type="transmembrane region" description="Helical" evidence="6">
    <location>
        <begin position="341"/>
        <end position="364"/>
    </location>
</feature>
<reference evidence="8" key="3">
    <citation type="submission" date="2025-09" db="UniProtKB">
        <authorList>
            <consortium name="Ensembl"/>
        </authorList>
    </citation>
    <scope>IDENTIFICATION</scope>
</reference>
<dbReference type="GeneTree" id="ENSGT00940000166636"/>
<feature type="transmembrane region" description="Helical" evidence="6">
    <location>
        <begin position="81"/>
        <end position="107"/>
    </location>
</feature>
<feature type="transmembrane region" description="Helical" evidence="6">
    <location>
        <begin position="376"/>
        <end position="397"/>
    </location>
</feature>
<dbReference type="PANTHER" id="PTHR22950">
    <property type="entry name" value="AMINO ACID TRANSPORTER"/>
    <property type="match status" value="1"/>
</dbReference>
<dbReference type="GO" id="GO:0005886">
    <property type="term" value="C:plasma membrane"/>
    <property type="evidence" value="ECO:0007669"/>
    <property type="project" value="TreeGrafter"/>
</dbReference>
<dbReference type="PANTHER" id="PTHR22950:SF74">
    <property type="entry name" value="SODIUM-COUPLED NEUTRAL AMINO ACID TRANSPORTER 5"/>
    <property type="match status" value="1"/>
</dbReference>
<organism evidence="8 9">
    <name type="scientific">Sparus aurata</name>
    <name type="common">Gilthead sea bream</name>
    <dbReference type="NCBI Taxonomy" id="8175"/>
    <lineage>
        <taxon>Eukaryota</taxon>
        <taxon>Metazoa</taxon>
        <taxon>Chordata</taxon>
        <taxon>Craniata</taxon>
        <taxon>Vertebrata</taxon>
        <taxon>Euteleostomi</taxon>
        <taxon>Actinopterygii</taxon>
        <taxon>Neopterygii</taxon>
        <taxon>Teleostei</taxon>
        <taxon>Neoteleostei</taxon>
        <taxon>Acanthomorphata</taxon>
        <taxon>Eupercaria</taxon>
        <taxon>Spariformes</taxon>
        <taxon>Sparidae</taxon>
        <taxon>Sparus</taxon>
    </lineage>
</organism>
<gene>
    <name evidence="8" type="primary">LOC115585428</name>
</gene>
<evidence type="ECO:0000256" key="1">
    <source>
        <dbReference type="ARBA" id="ARBA00004141"/>
    </source>
</evidence>
<dbReference type="GO" id="GO:0015186">
    <property type="term" value="F:L-glutamine transmembrane transporter activity"/>
    <property type="evidence" value="ECO:0007669"/>
    <property type="project" value="TreeGrafter"/>
</dbReference>
<feature type="transmembrane region" description="Helical" evidence="6">
    <location>
        <begin position="446"/>
        <end position="466"/>
    </location>
</feature>
<feature type="domain" description="Amino acid transporter transmembrane" evidence="7">
    <location>
        <begin position="49"/>
        <end position="460"/>
    </location>
</feature>
<dbReference type="GO" id="GO:0032329">
    <property type="term" value="P:serine transport"/>
    <property type="evidence" value="ECO:0007669"/>
    <property type="project" value="TreeGrafter"/>
</dbReference>
<feature type="transmembrane region" description="Helical" evidence="6">
    <location>
        <begin position="196"/>
        <end position="217"/>
    </location>
</feature>
<keyword evidence="2 6" id="KW-0812">Transmembrane</keyword>
<keyword evidence="9" id="KW-1185">Reference proteome</keyword>
<feature type="transmembrane region" description="Helical" evidence="6">
    <location>
        <begin position="403"/>
        <end position="425"/>
    </location>
</feature>
<dbReference type="Ensembl" id="ENSSAUT00010057941.1">
    <property type="protein sequence ID" value="ENSSAUP00010055144.1"/>
    <property type="gene ID" value="ENSSAUG00010022111.1"/>
</dbReference>
<feature type="transmembrane region" description="Helical" evidence="6">
    <location>
        <begin position="169"/>
        <end position="190"/>
    </location>
</feature>
<name>A0A671XVA8_SPAAU</name>
<evidence type="ECO:0000256" key="3">
    <source>
        <dbReference type="ARBA" id="ARBA00022989"/>
    </source>
</evidence>
<dbReference type="GO" id="GO:0015187">
    <property type="term" value="F:glycine transmembrane transporter activity"/>
    <property type="evidence" value="ECO:0007669"/>
    <property type="project" value="TreeGrafter"/>
</dbReference>
<dbReference type="AlphaFoldDB" id="A0A671XVA8"/>
<feature type="transmembrane region" description="Helical" evidence="6">
    <location>
        <begin position="127"/>
        <end position="148"/>
    </location>
</feature>
<feature type="region of interest" description="Disordered" evidence="5">
    <location>
        <begin position="1"/>
        <end position="25"/>
    </location>
</feature>
<evidence type="ECO:0000259" key="7">
    <source>
        <dbReference type="Pfam" id="PF01490"/>
    </source>
</evidence>
<reference evidence="8" key="2">
    <citation type="submission" date="2025-08" db="UniProtKB">
        <authorList>
            <consortium name="Ensembl"/>
        </authorList>
    </citation>
    <scope>IDENTIFICATION</scope>
</reference>